<evidence type="ECO:0000256" key="5">
    <source>
        <dbReference type="ARBA" id="ARBA00022989"/>
    </source>
</evidence>
<accession>A0AAE3HH99</accession>
<comment type="similarity">
    <text evidence="2 7">Belongs to the UPF0056 (MarC) family.</text>
</comment>
<comment type="subcellular location">
    <subcellularLocation>
        <location evidence="1 7">Cell membrane</location>
        <topology evidence="1 7">Multi-pass membrane protein</topology>
    </subcellularLocation>
</comment>
<organism evidence="8 9">
    <name type="scientific">Methylohalomonas lacus</name>
    <dbReference type="NCBI Taxonomy" id="398773"/>
    <lineage>
        <taxon>Bacteria</taxon>
        <taxon>Pseudomonadati</taxon>
        <taxon>Pseudomonadota</taxon>
        <taxon>Gammaproteobacteria</taxon>
        <taxon>Methylohalomonadales</taxon>
        <taxon>Methylohalomonadaceae</taxon>
        <taxon>Methylohalomonas</taxon>
    </lineage>
</organism>
<evidence type="ECO:0000256" key="7">
    <source>
        <dbReference type="RuleBase" id="RU362048"/>
    </source>
</evidence>
<evidence type="ECO:0000256" key="1">
    <source>
        <dbReference type="ARBA" id="ARBA00004651"/>
    </source>
</evidence>
<evidence type="ECO:0000313" key="8">
    <source>
        <dbReference type="EMBL" id="MCS3902271.1"/>
    </source>
</evidence>
<dbReference type="PANTHER" id="PTHR33508:SF1">
    <property type="entry name" value="UPF0056 MEMBRANE PROTEIN YHCE"/>
    <property type="match status" value="1"/>
</dbReference>
<dbReference type="PANTHER" id="PTHR33508">
    <property type="entry name" value="UPF0056 MEMBRANE PROTEIN YHCE"/>
    <property type="match status" value="1"/>
</dbReference>
<keyword evidence="3" id="KW-1003">Cell membrane</keyword>
<protein>
    <recommendedName>
        <fullName evidence="7">UPF0056 membrane protein</fullName>
    </recommendedName>
</protein>
<name>A0AAE3HH99_9GAMM</name>
<feature type="transmembrane region" description="Helical" evidence="7">
    <location>
        <begin position="12"/>
        <end position="33"/>
    </location>
</feature>
<dbReference type="AlphaFoldDB" id="A0AAE3HH99"/>
<evidence type="ECO:0000256" key="4">
    <source>
        <dbReference type="ARBA" id="ARBA00022692"/>
    </source>
</evidence>
<evidence type="ECO:0000256" key="2">
    <source>
        <dbReference type="ARBA" id="ARBA00009784"/>
    </source>
</evidence>
<keyword evidence="6 7" id="KW-0472">Membrane</keyword>
<feature type="transmembrane region" description="Helical" evidence="7">
    <location>
        <begin position="145"/>
        <end position="166"/>
    </location>
</feature>
<feature type="transmembrane region" description="Helical" evidence="7">
    <location>
        <begin position="75"/>
        <end position="95"/>
    </location>
</feature>
<keyword evidence="5 7" id="KW-1133">Transmembrane helix</keyword>
<dbReference type="Proteomes" id="UP001204445">
    <property type="component" value="Unassembled WGS sequence"/>
</dbReference>
<feature type="transmembrane region" description="Helical" evidence="7">
    <location>
        <begin position="116"/>
        <end position="139"/>
    </location>
</feature>
<feature type="transmembrane region" description="Helical" evidence="7">
    <location>
        <begin position="45"/>
        <end position="69"/>
    </location>
</feature>
<keyword evidence="4 7" id="KW-0812">Transmembrane</keyword>
<sequence>MAATAEFALHAFILILVVVEPFALTPLFSALTVMETPEHRRQTAIKGVLVAGGILAVFTLFGSGLLSVLGIGMPAFRIAGGILLFLIAIDMLFVRSSGLRMTTVTEQREAAQRADISVFPLAIPLIAGPGALATVMLLSRQGGDHGHWIVLAVVAVVLVITLLMFFSANRIQKVLGETGTNVITRLMGIILAALAMQFVVDGVKESFFA</sequence>
<dbReference type="GO" id="GO:0005886">
    <property type="term" value="C:plasma membrane"/>
    <property type="evidence" value="ECO:0007669"/>
    <property type="project" value="UniProtKB-SubCell"/>
</dbReference>
<evidence type="ECO:0000256" key="3">
    <source>
        <dbReference type="ARBA" id="ARBA00022475"/>
    </source>
</evidence>
<evidence type="ECO:0000256" key="6">
    <source>
        <dbReference type="ARBA" id="ARBA00023136"/>
    </source>
</evidence>
<comment type="caution">
    <text evidence="8">The sequence shown here is derived from an EMBL/GenBank/DDBJ whole genome shotgun (WGS) entry which is preliminary data.</text>
</comment>
<reference evidence="8" key="1">
    <citation type="submission" date="2022-08" db="EMBL/GenBank/DDBJ databases">
        <title>Genomic Encyclopedia of Type Strains, Phase III (KMG-III): the genomes of soil and plant-associated and newly described type strains.</title>
        <authorList>
            <person name="Whitman W."/>
        </authorList>
    </citation>
    <scope>NUCLEOTIDE SEQUENCE</scope>
    <source>
        <strain evidence="8">HMT 1</strain>
    </source>
</reference>
<evidence type="ECO:0000313" key="9">
    <source>
        <dbReference type="Proteomes" id="UP001204445"/>
    </source>
</evidence>
<keyword evidence="9" id="KW-1185">Reference proteome</keyword>
<dbReference type="EMBL" id="JANUCT010000002">
    <property type="protein sequence ID" value="MCS3902271.1"/>
    <property type="molecule type" value="Genomic_DNA"/>
</dbReference>
<dbReference type="InterPro" id="IPR002771">
    <property type="entry name" value="Multi_antbiot-R_MarC"/>
</dbReference>
<proteinExistence type="inferred from homology"/>
<dbReference type="Pfam" id="PF01914">
    <property type="entry name" value="MarC"/>
    <property type="match status" value="1"/>
</dbReference>
<dbReference type="RefSeq" id="WP_259053762.1">
    <property type="nucleotide sequence ID" value="NZ_JANUCT010000002.1"/>
</dbReference>
<dbReference type="NCBIfam" id="TIGR00427">
    <property type="entry name" value="NAAT family transporter"/>
    <property type="match status" value="1"/>
</dbReference>
<gene>
    <name evidence="8" type="ORF">J2T55_000267</name>
</gene>
<feature type="transmembrane region" description="Helical" evidence="7">
    <location>
        <begin position="178"/>
        <end position="200"/>
    </location>
</feature>